<dbReference type="InterPro" id="IPR048840">
    <property type="entry name" value="PolA_pol_NTPase"/>
</dbReference>
<accession>A0ABD2I299</accession>
<evidence type="ECO:0000259" key="15">
    <source>
        <dbReference type="Pfam" id="PF04928"/>
    </source>
</evidence>
<evidence type="ECO:0000256" key="2">
    <source>
        <dbReference type="ARBA" id="ARBA00001946"/>
    </source>
</evidence>
<evidence type="ECO:0000256" key="9">
    <source>
        <dbReference type="ARBA" id="ARBA00022741"/>
    </source>
</evidence>
<comment type="subcellular location">
    <subcellularLocation>
        <location evidence="3">Nucleus</location>
    </subcellularLocation>
</comment>
<evidence type="ECO:0000256" key="10">
    <source>
        <dbReference type="ARBA" id="ARBA00022840"/>
    </source>
</evidence>
<organism evidence="17 18">
    <name type="scientific">Heterodera schachtii</name>
    <name type="common">Sugarbeet cyst nematode worm</name>
    <name type="synonym">Tylenchus schachtii</name>
    <dbReference type="NCBI Taxonomy" id="97005"/>
    <lineage>
        <taxon>Eukaryota</taxon>
        <taxon>Metazoa</taxon>
        <taxon>Ecdysozoa</taxon>
        <taxon>Nematoda</taxon>
        <taxon>Chromadorea</taxon>
        <taxon>Rhabditida</taxon>
        <taxon>Tylenchina</taxon>
        <taxon>Tylenchomorpha</taxon>
        <taxon>Tylenchoidea</taxon>
        <taxon>Heteroderidae</taxon>
        <taxon>Heteroderinae</taxon>
        <taxon>Heterodera</taxon>
    </lineage>
</organism>
<keyword evidence="6" id="KW-0507">mRNA processing</keyword>
<feature type="compositionally biased region" description="Acidic residues" evidence="14">
    <location>
        <begin position="915"/>
        <end position="927"/>
    </location>
</feature>
<sequence length="1768" mass="206614">MEVYSFWHALAQLYNKKRTQKKRSDKIGIVHLLAQNLGTMRDELLEQHTLRMIGLNRSENAFSEFLKNSVAEEKAAVYRLNRFYMDKDRNTGQELALNIFHKYAELQRMCRNELSIGQITKIEVRNYIRFLDYQNEEIVWMKTELLLNMLVYYKWFTIHKAKILPKSDQQEIVDEAFTITENVMDSVPDLNSVHAINNSMQHLFTLGAIKCKLGGIGQPDDWWHAVIPFLASTHNETLKELLVQNDEFRAKLKTIYIDRERLERMISKDSQMFEQLIIGSMAKKETKNLTHYENAEPFNIMQLYEKLILGDEDNGETKDNLTLSVFCFYFEILRENLLAKLRPLKAKENAKLKRMAIEVEVENAKLKQILSKLSGKDRKLAKVCYLESFTLWAAQNEALANENETKQLTSSEMGDNLWELEKRDHLANSSQNSFQKWAKPNCENDETTAKDIMRRSLLISPKFERIHSFVLRFLFQQFPQFLQFVNGNALDFPAFSHFANFEHNEIFSLYKKILQNGNSAEAISAENILSLKLLIQSIKYREQILANDALENSQIMCDCAKAKAETIAILRIIAHFKNGKNETWRFVCPLIDYLKYLTDLTFNAKEKWPANWQCYGAEMAKTVREQRKMLKNKHFELIDTLLNDGTEENAEFLIIVREQRGTVAKLEQLLYLNGIIKLWERPKMQLKLLNKKFFSNENWLLNHYLGVLTAFSPIEKQNEKIAADLFVAMNLMGEEVDKLSKPMQELMSKLCLFVRISYERSNLQKEKANFLDINIRNLLPQIGKLLFDKNGVKKLSKIVEKIQKLIEEEEKTTDQPQMENVPTLKEIQKMHFSKLENLLTKSEKEAPSFGQLIRTLNADVEKRRNFLQFLDSEKLEKFFRAAGIYYNKMEFSSEIQMDKNLKQNSKIEKNNLQIEAEEEEEITEGETTESPKNANEADKTSTEDKIFGESEGESEENSAAASPNKERSEKAIDSKEKRRQKAMERLRRFLAELKAKELDSRTVYEAIVPLKAFCDDTFLYEKFKGTGEKSSTEKQMVLLIGTLVHEIEQRIKTMQQLLRLDPQKYFFDGQKAKNSVQLWTVIKEVAFTLNIDSIENLWAFLNKLFYTLLNLLAHLEGFNFFDGMSKSDTFEIEKLQLMQQIVVRKYAFLIIEDEKYRTKWDELGNEQKAKKLFKIVGTKFDPIHFEHLKREWAKMEQQIKIDSELYAQNLVTKDWHNRQIMPMFAKLSQQITTEAYKMKELTATRKLEKYLHNFENANYQEENEEQIKNALIKIHSMVEEWSANRARLLISGSFLLGTHSAESDIDLTCVVPAKAIRKADFFGTEKTFCRESKCQMEMEKATSFYCRLCECQNVTELVKITYGTVLIIKFKFDGIDFDVPFVSVPYRKNLPLKISDENLSNFVKKFDVTNFEHKKILRTLSGYRSILYIGNLFGVTHNGNWEQILDQNAQNQKKKEPNKNEKNFRLLLLTLKLWAKNNYIYSNKFGYFNGIMLTVMASKIVLLFPNSTVPFLVEKFFLFYVSRPFNVPVQLTQSDYQANLDPFFIRNPLEQKMPIFTPFFPVQNASKMVTHSTVKIIQQELNEAHKKAMKRAPPFDWADLLNHSVPFEEKYDHFIVINCLAQKEKSDANFCQFVDGRIRLQIVYTIDVSGEENIVLESRLFPGVYRENCELSVKFVQTNFRPQSCKMWLIGVKLAANFARIDNLLDRFDQIIKKHYLKYNPIEARNLKDIRAYFAILEQSDIGKEISKLNIELKSKLVTGEQLAEFVG</sequence>
<keyword evidence="12" id="KW-0539">Nucleus</keyword>
<evidence type="ECO:0000256" key="5">
    <source>
        <dbReference type="ARBA" id="ARBA00012388"/>
    </source>
</evidence>
<dbReference type="SUPFAM" id="SSF81631">
    <property type="entry name" value="PAP/OAS1 substrate-binding domain"/>
    <property type="match status" value="1"/>
</dbReference>
<evidence type="ECO:0000256" key="8">
    <source>
        <dbReference type="ARBA" id="ARBA00022723"/>
    </source>
</evidence>
<evidence type="ECO:0000256" key="4">
    <source>
        <dbReference type="ARBA" id="ARBA00010912"/>
    </source>
</evidence>
<dbReference type="EMBL" id="JBICCN010000357">
    <property type="protein sequence ID" value="KAL3074332.1"/>
    <property type="molecule type" value="Genomic_DNA"/>
</dbReference>
<dbReference type="Pfam" id="PF20750">
    <property type="entry name" value="PAP_NTPase"/>
    <property type="match status" value="1"/>
</dbReference>
<comment type="cofactor">
    <cofactor evidence="2">
        <name>Mg(2+)</name>
        <dbReference type="ChEBI" id="CHEBI:18420"/>
    </cofactor>
</comment>
<keyword evidence="11" id="KW-0460">Magnesium</keyword>
<keyword evidence="7" id="KW-0808">Transferase</keyword>
<gene>
    <name evidence="17" type="ORF">niasHS_015162</name>
</gene>
<dbReference type="Gene3D" id="1.10.1410.10">
    <property type="match status" value="1"/>
</dbReference>
<evidence type="ECO:0000313" key="17">
    <source>
        <dbReference type="EMBL" id="KAL3074332.1"/>
    </source>
</evidence>
<dbReference type="PANTHER" id="PTHR10682:SF10">
    <property type="entry name" value="POLYNUCLEOTIDE ADENYLYLTRANSFERASE"/>
    <property type="match status" value="1"/>
</dbReference>
<name>A0ABD2I299_HETSC</name>
<evidence type="ECO:0000256" key="13">
    <source>
        <dbReference type="ARBA" id="ARBA00048830"/>
    </source>
</evidence>
<protein>
    <recommendedName>
        <fullName evidence="5">polynucleotide adenylyltransferase</fullName>
        <ecNumber evidence="5">2.7.7.19</ecNumber>
    </recommendedName>
</protein>
<comment type="catalytic activity">
    <reaction evidence="13">
        <text>RNA(n) + ATP = RNA(n)-3'-adenine ribonucleotide + diphosphate</text>
        <dbReference type="Rhea" id="RHEA:11332"/>
        <dbReference type="Rhea" id="RHEA-COMP:14527"/>
        <dbReference type="Rhea" id="RHEA-COMP:17347"/>
        <dbReference type="ChEBI" id="CHEBI:30616"/>
        <dbReference type="ChEBI" id="CHEBI:33019"/>
        <dbReference type="ChEBI" id="CHEBI:140395"/>
        <dbReference type="ChEBI" id="CHEBI:173115"/>
        <dbReference type="EC" id="2.7.7.19"/>
    </reaction>
</comment>
<evidence type="ECO:0000256" key="6">
    <source>
        <dbReference type="ARBA" id="ARBA00022664"/>
    </source>
</evidence>
<evidence type="ECO:0000313" key="18">
    <source>
        <dbReference type="Proteomes" id="UP001620645"/>
    </source>
</evidence>
<proteinExistence type="inferred from homology"/>
<dbReference type="GO" id="GO:0005634">
    <property type="term" value="C:nucleus"/>
    <property type="evidence" value="ECO:0007669"/>
    <property type="project" value="UniProtKB-SubCell"/>
</dbReference>
<dbReference type="GO" id="GO:0005524">
    <property type="term" value="F:ATP binding"/>
    <property type="evidence" value="ECO:0007669"/>
    <property type="project" value="UniProtKB-KW"/>
</dbReference>
<evidence type="ECO:0000256" key="14">
    <source>
        <dbReference type="SAM" id="MobiDB-lite"/>
    </source>
</evidence>
<dbReference type="CDD" id="cd05402">
    <property type="entry name" value="NT_PAP_TUTase"/>
    <property type="match status" value="1"/>
</dbReference>
<dbReference type="GO" id="GO:1990817">
    <property type="term" value="F:poly(A) RNA polymerase activity"/>
    <property type="evidence" value="ECO:0007669"/>
    <property type="project" value="UniProtKB-EC"/>
</dbReference>
<keyword evidence="10" id="KW-0067">ATP-binding</keyword>
<keyword evidence="8" id="KW-0479">Metal-binding</keyword>
<evidence type="ECO:0000256" key="11">
    <source>
        <dbReference type="ARBA" id="ARBA00022842"/>
    </source>
</evidence>
<keyword evidence="18" id="KW-1185">Reference proteome</keyword>
<feature type="domain" description="Poly(A) polymerase central" evidence="15">
    <location>
        <begin position="1463"/>
        <end position="1588"/>
    </location>
</feature>
<dbReference type="Gene3D" id="3.30.460.10">
    <property type="entry name" value="Beta Polymerase, domain 2"/>
    <property type="match status" value="1"/>
</dbReference>
<evidence type="ECO:0000256" key="3">
    <source>
        <dbReference type="ARBA" id="ARBA00004123"/>
    </source>
</evidence>
<evidence type="ECO:0000256" key="1">
    <source>
        <dbReference type="ARBA" id="ARBA00001936"/>
    </source>
</evidence>
<dbReference type="GO" id="GO:0046872">
    <property type="term" value="F:metal ion binding"/>
    <property type="evidence" value="ECO:0007669"/>
    <property type="project" value="UniProtKB-KW"/>
</dbReference>
<dbReference type="Pfam" id="PF04928">
    <property type="entry name" value="PAP_central"/>
    <property type="match status" value="1"/>
</dbReference>
<dbReference type="Gene3D" id="3.30.70.590">
    <property type="entry name" value="Poly(A) polymerase predicted RNA binding domain"/>
    <property type="match status" value="1"/>
</dbReference>
<dbReference type="Proteomes" id="UP001620645">
    <property type="component" value="Unassembled WGS sequence"/>
</dbReference>
<reference evidence="17 18" key="1">
    <citation type="submission" date="2024-10" db="EMBL/GenBank/DDBJ databases">
        <authorList>
            <person name="Kim D."/>
        </authorList>
    </citation>
    <scope>NUCLEOTIDE SEQUENCE [LARGE SCALE GENOMIC DNA]</scope>
    <source>
        <strain evidence="17">Taebaek</strain>
    </source>
</reference>
<comment type="similarity">
    <text evidence="4">Belongs to the poly(A) polymerase family.</text>
</comment>
<feature type="domain" description="Poly(A) polymerase nucleotidyltransferase" evidence="16">
    <location>
        <begin position="1229"/>
        <end position="1387"/>
    </location>
</feature>
<evidence type="ECO:0000259" key="16">
    <source>
        <dbReference type="Pfam" id="PF20750"/>
    </source>
</evidence>
<dbReference type="SUPFAM" id="SSF81301">
    <property type="entry name" value="Nucleotidyltransferase"/>
    <property type="match status" value="1"/>
</dbReference>
<dbReference type="InterPro" id="IPR007012">
    <property type="entry name" value="PolA_pol_cen_dom"/>
</dbReference>
<feature type="region of interest" description="Disordered" evidence="14">
    <location>
        <begin position="911"/>
        <end position="978"/>
    </location>
</feature>
<dbReference type="PANTHER" id="PTHR10682">
    <property type="entry name" value="POLY A POLYMERASE"/>
    <property type="match status" value="1"/>
</dbReference>
<comment type="caution">
    <text evidence="17">The sequence shown here is derived from an EMBL/GenBank/DDBJ whole genome shotgun (WGS) entry which is preliminary data.</text>
</comment>
<feature type="compositionally biased region" description="Basic and acidic residues" evidence="14">
    <location>
        <begin position="964"/>
        <end position="978"/>
    </location>
</feature>
<evidence type="ECO:0000256" key="12">
    <source>
        <dbReference type="ARBA" id="ARBA00023242"/>
    </source>
</evidence>
<dbReference type="GO" id="GO:0006397">
    <property type="term" value="P:mRNA processing"/>
    <property type="evidence" value="ECO:0007669"/>
    <property type="project" value="UniProtKB-KW"/>
</dbReference>
<evidence type="ECO:0000256" key="7">
    <source>
        <dbReference type="ARBA" id="ARBA00022679"/>
    </source>
</evidence>
<comment type="cofactor">
    <cofactor evidence="1">
        <name>Mn(2+)</name>
        <dbReference type="ChEBI" id="CHEBI:29035"/>
    </cofactor>
</comment>
<feature type="compositionally biased region" description="Basic and acidic residues" evidence="14">
    <location>
        <begin position="935"/>
        <end position="948"/>
    </location>
</feature>
<dbReference type="EC" id="2.7.7.19" evidence="5"/>
<keyword evidence="9" id="KW-0547">Nucleotide-binding</keyword>
<dbReference type="InterPro" id="IPR043519">
    <property type="entry name" value="NT_sf"/>
</dbReference>